<dbReference type="Proteomes" id="UP000197138">
    <property type="component" value="Unassembled WGS sequence"/>
</dbReference>
<sequence>MGVCGRDQPLGGRRKLPQSTSASPIAREGRSCGTTNAGLRSHGGAIVDSRGSWGCISGHGSSKPWPLAFGSSPSESRSRFWDTASPVRGYRSRLQLNPEPSGCSSIPSFFSITISLPSPSLAYENCGQRRACVVVVKLAVIGGHGGSQVLWEVAALGFAGLA</sequence>
<proteinExistence type="predicted"/>
<evidence type="ECO:0000313" key="2">
    <source>
        <dbReference type="EMBL" id="OWM85575.1"/>
    </source>
</evidence>
<evidence type="ECO:0000256" key="1">
    <source>
        <dbReference type="SAM" id="MobiDB-lite"/>
    </source>
</evidence>
<reference evidence="3" key="1">
    <citation type="journal article" date="2017" name="Plant J.">
        <title>The pomegranate (Punica granatum L.) genome and the genomics of punicalagin biosynthesis.</title>
        <authorList>
            <person name="Qin G."/>
            <person name="Xu C."/>
            <person name="Ming R."/>
            <person name="Tang H."/>
            <person name="Guyot R."/>
            <person name="Kramer E.M."/>
            <person name="Hu Y."/>
            <person name="Yi X."/>
            <person name="Qi Y."/>
            <person name="Xu X."/>
            <person name="Gao Z."/>
            <person name="Pan H."/>
            <person name="Jian J."/>
            <person name="Tian Y."/>
            <person name="Yue Z."/>
            <person name="Xu Y."/>
        </authorList>
    </citation>
    <scope>NUCLEOTIDE SEQUENCE [LARGE SCALE GENOMIC DNA]</scope>
    <source>
        <strain evidence="3">cv. Dabenzi</strain>
    </source>
</reference>
<evidence type="ECO:0000313" key="3">
    <source>
        <dbReference type="Proteomes" id="UP000197138"/>
    </source>
</evidence>
<gene>
    <name evidence="2" type="ORF">CDL15_Pgr028998</name>
</gene>
<dbReference type="AlphaFoldDB" id="A0A218XK37"/>
<dbReference type="EMBL" id="MTKT01001158">
    <property type="protein sequence ID" value="OWM85575.1"/>
    <property type="molecule type" value="Genomic_DNA"/>
</dbReference>
<name>A0A218XK37_PUNGR</name>
<comment type="caution">
    <text evidence="2">The sequence shown here is derived from an EMBL/GenBank/DDBJ whole genome shotgun (WGS) entry which is preliminary data.</text>
</comment>
<feature type="region of interest" description="Disordered" evidence="1">
    <location>
        <begin position="1"/>
        <end position="38"/>
    </location>
</feature>
<accession>A0A218XK37</accession>
<protein>
    <submittedName>
        <fullName evidence="2">Uncharacterized protein</fullName>
    </submittedName>
</protein>
<organism evidence="2 3">
    <name type="scientific">Punica granatum</name>
    <name type="common">Pomegranate</name>
    <dbReference type="NCBI Taxonomy" id="22663"/>
    <lineage>
        <taxon>Eukaryota</taxon>
        <taxon>Viridiplantae</taxon>
        <taxon>Streptophyta</taxon>
        <taxon>Embryophyta</taxon>
        <taxon>Tracheophyta</taxon>
        <taxon>Spermatophyta</taxon>
        <taxon>Magnoliopsida</taxon>
        <taxon>eudicotyledons</taxon>
        <taxon>Gunneridae</taxon>
        <taxon>Pentapetalae</taxon>
        <taxon>rosids</taxon>
        <taxon>malvids</taxon>
        <taxon>Myrtales</taxon>
        <taxon>Lythraceae</taxon>
        <taxon>Punica</taxon>
    </lineage>
</organism>